<feature type="chain" id="PRO_5019770700" description="Protein kinase domain-containing protein" evidence="15">
    <location>
        <begin position="27"/>
        <end position="830"/>
    </location>
</feature>
<dbReference type="EMBL" id="OOIL02000283">
    <property type="protein sequence ID" value="VFQ63263.1"/>
    <property type="molecule type" value="Genomic_DNA"/>
</dbReference>
<dbReference type="InterPro" id="IPR017441">
    <property type="entry name" value="Protein_kinase_ATP_BS"/>
</dbReference>
<keyword evidence="2" id="KW-0723">Serine/threonine-protein kinase</keyword>
<evidence type="ECO:0000256" key="13">
    <source>
        <dbReference type="SAM" id="MobiDB-lite"/>
    </source>
</evidence>
<evidence type="ECO:0000256" key="11">
    <source>
        <dbReference type="ARBA" id="ARBA00023180"/>
    </source>
</evidence>
<keyword evidence="6 12" id="KW-0547">Nucleotide-binding</keyword>
<evidence type="ECO:0000259" key="16">
    <source>
        <dbReference type="PROSITE" id="PS50011"/>
    </source>
</evidence>
<dbReference type="FunFam" id="3.30.200.20:FF:000039">
    <property type="entry name" value="receptor-like protein kinase FERONIA"/>
    <property type="match status" value="1"/>
</dbReference>
<gene>
    <name evidence="17" type="ORF">CCAM_LOCUS5039</name>
</gene>
<dbReference type="InterPro" id="IPR001245">
    <property type="entry name" value="Ser-Thr/Tyr_kinase_cat_dom"/>
</dbReference>
<proteinExistence type="predicted"/>
<evidence type="ECO:0000256" key="2">
    <source>
        <dbReference type="ARBA" id="ARBA00022527"/>
    </source>
</evidence>
<dbReference type="InterPro" id="IPR000719">
    <property type="entry name" value="Prot_kinase_dom"/>
</dbReference>
<feature type="region of interest" description="Disordered" evidence="13">
    <location>
        <begin position="811"/>
        <end position="830"/>
    </location>
</feature>
<evidence type="ECO:0000256" key="4">
    <source>
        <dbReference type="ARBA" id="ARBA00022692"/>
    </source>
</evidence>
<evidence type="ECO:0000313" key="17">
    <source>
        <dbReference type="EMBL" id="VFQ63263.1"/>
    </source>
</evidence>
<accession>A0A484KBV7</accession>
<sequence>MEVQGLGILGLLIFLVFLSFPNNGEAQTKSFFINCGTNSSLNVGGKQWVGDTTSGNNMSLSSHGIEASSAASINGNLVDYAPLYRTARFFSESLNYTFLRPPGKFFLRLHFYPFAFRNYNMNESYFKVVANGLRLLSKFSVTGEILQKNSHVSTSNSSFMALVKEYFVPVESNVFVIDFIPDKGSFGFVNAIEIVAVVDGLFVDVVNKVGRNGGKSYLNLSKQGIETMYRLNMGGSMIKPLQDSVFGRTWEEDSGYMINSNAGSEARNKSSITYASPNDTSIAPLLVYETARTMTDTSVLEKRFNMSWKLEVDPDFEYLIRLHFCELEYDKPRQRIFKIYINNQTAAEKVDIFTRAGGKNAAYHEDYFDVMPSKSKSLWVQVGPDSSMGSQDADAMLNGLEVFKLSHNDNLAPIQNFGDAQGKRRSKTAIIWMGIGAGIVFIMVFAGIALLLTCLCKKKRGNGKKSTSPSRWRPLFLHGSIVSNNGKAKGLTCGSLGTIRSGRRFLLTDIKEATNNFDESLVIGVGGFGKVYKGYIDDGTLAAVKRSNPQSQQGLAEFETEIELLSKLRHKHLVSLIGFCDEQDEMILVYEYMSNGTLRSHLFGSDLPPLSWKQRLEICIGAARGLHYLHTGSERGIIHRDVKTTNILLDEDFVAKMADFGLSKTGPTLDHTHVSTAVKGSFGYLDPEYFRRQQLTEKSDVYSFGVVLFEVVCARAVINPSLPKDQINLAEWARRWQRQRSLETIIDPQLKGKYSPESLATFGEIAEKCLADEGKTRPTMGEVLWHLEHVLQLQKYWLQSNDGEKLVDDASAPNAFEEKEEPERVSRTIL</sequence>
<evidence type="ECO:0000256" key="12">
    <source>
        <dbReference type="PROSITE-ProRule" id="PRU10141"/>
    </source>
</evidence>
<feature type="compositionally biased region" description="Basic and acidic residues" evidence="13">
    <location>
        <begin position="821"/>
        <end position="830"/>
    </location>
</feature>
<dbReference type="Proteomes" id="UP000595140">
    <property type="component" value="Unassembled WGS sequence"/>
</dbReference>
<organism evidence="17 18">
    <name type="scientific">Cuscuta campestris</name>
    <dbReference type="NCBI Taxonomy" id="132261"/>
    <lineage>
        <taxon>Eukaryota</taxon>
        <taxon>Viridiplantae</taxon>
        <taxon>Streptophyta</taxon>
        <taxon>Embryophyta</taxon>
        <taxon>Tracheophyta</taxon>
        <taxon>Spermatophyta</taxon>
        <taxon>Magnoliopsida</taxon>
        <taxon>eudicotyledons</taxon>
        <taxon>Gunneridae</taxon>
        <taxon>Pentapetalae</taxon>
        <taxon>asterids</taxon>
        <taxon>lamiids</taxon>
        <taxon>Solanales</taxon>
        <taxon>Convolvulaceae</taxon>
        <taxon>Cuscuteae</taxon>
        <taxon>Cuscuta</taxon>
        <taxon>Cuscuta subgen. Grammica</taxon>
        <taxon>Cuscuta sect. Cleistogrammica</taxon>
    </lineage>
</organism>
<dbReference type="GO" id="GO:0016020">
    <property type="term" value="C:membrane"/>
    <property type="evidence" value="ECO:0007669"/>
    <property type="project" value="UniProtKB-SubCell"/>
</dbReference>
<dbReference type="FunFam" id="2.60.120.430:FF:000001">
    <property type="entry name" value="Receptor-like protein kinase FERONIA"/>
    <property type="match status" value="1"/>
</dbReference>
<evidence type="ECO:0000256" key="7">
    <source>
        <dbReference type="ARBA" id="ARBA00022777"/>
    </source>
</evidence>
<feature type="transmembrane region" description="Helical" evidence="14">
    <location>
        <begin position="430"/>
        <end position="455"/>
    </location>
</feature>
<evidence type="ECO:0000256" key="6">
    <source>
        <dbReference type="ARBA" id="ARBA00022741"/>
    </source>
</evidence>
<evidence type="ECO:0000313" key="18">
    <source>
        <dbReference type="Proteomes" id="UP000595140"/>
    </source>
</evidence>
<dbReference type="AlphaFoldDB" id="A0A484KBV7"/>
<dbReference type="FunFam" id="2.60.120.430:FF:000003">
    <property type="entry name" value="FERONIA receptor-like kinase"/>
    <property type="match status" value="1"/>
</dbReference>
<keyword evidence="11" id="KW-0325">Glycoprotein</keyword>
<evidence type="ECO:0000256" key="3">
    <source>
        <dbReference type="ARBA" id="ARBA00022679"/>
    </source>
</evidence>
<dbReference type="InterPro" id="IPR011009">
    <property type="entry name" value="Kinase-like_dom_sf"/>
</dbReference>
<dbReference type="PANTHER" id="PTHR47989:SF62">
    <property type="entry name" value="OS05G0423500 PROTEIN"/>
    <property type="match status" value="1"/>
</dbReference>
<keyword evidence="8 12" id="KW-0067">ATP-binding</keyword>
<evidence type="ECO:0000256" key="10">
    <source>
        <dbReference type="ARBA" id="ARBA00023136"/>
    </source>
</evidence>
<dbReference type="PROSITE" id="PS00107">
    <property type="entry name" value="PROTEIN_KINASE_ATP"/>
    <property type="match status" value="1"/>
</dbReference>
<name>A0A484KBV7_9ASTE</name>
<dbReference type="SUPFAM" id="SSF56112">
    <property type="entry name" value="Protein kinase-like (PK-like)"/>
    <property type="match status" value="1"/>
</dbReference>
<dbReference type="GO" id="GO:0004674">
    <property type="term" value="F:protein serine/threonine kinase activity"/>
    <property type="evidence" value="ECO:0007669"/>
    <property type="project" value="UniProtKB-KW"/>
</dbReference>
<dbReference type="Pfam" id="PF07714">
    <property type="entry name" value="PK_Tyr_Ser-Thr"/>
    <property type="match status" value="1"/>
</dbReference>
<evidence type="ECO:0000256" key="14">
    <source>
        <dbReference type="SAM" id="Phobius"/>
    </source>
</evidence>
<keyword evidence="7" id="KW-0418">Kinase</keyword>
<dbReference type="FunFam" id="1.10.510.10:FF:000058">
    <property type="entry name" value="Receptor-like protein kinase FERONIA"/>
    <property type="match status" value="1"/>
</dbReference>
<dbReference type="GO" id="GO:0005524">
    <property type="term" value="F:ATP binding"/>
    <property type="evidence" value="ECO:0007669"/>
    <property type="project" value="UniProtKB-UniRule"/>
</dbReference>
<evidence type="ECO:0000256" key="15">
    <source>
        <dbReference type="SAM" id="SignalP"/>
    </source>
</evidence>
<feature type="domain" description="Protein kinase" evidence="16">
    <location>
        <begin position="517"/>
        <end position="792"/>
    </location>
</feature>
<feature type="signal peptide" evidence="15">
    <location>
        <begin position="1"/>
        <end position="26"/>
    </location>
</feature>
<keyword evidence="18" id="KW-1185">Reference proteome</keyword>
<keyword evidence="3" id="KW-0808">Transferase</keyword>
<dbReference type="InterPro" id="IPR024788">
    <property type="entry name" value="Malectin-like_Carb-bd_dom"/>
</dbReference>
<dbReference type="Gene3D" id="2.60.120.430">
    <property type="entry name" value="Galactose-binding lectin"/>
    <property type="match status" value="2"/>
</dbReference>
<dbReference type="OrthoDB" id="738486at2759"/>
<dbReference type="Gene3D" id="1.10.510.10">
    <property type="entry name" value="Transferase(Phosphotransferase) domain 1"/>
    <property type="match status" value="1"/>
</dbReference>
<keyword evidence="5 15" id="KW-0732">Signal</keyword>
<evidence type="ECO:0000256" key="5">
    <source>
        <dbReference type="ARBA" id="ARBA00022729"/>
    </source>
</evidence>
<comment type="subcellular location">
    <subcellularLocation>
        <location evidence="1">Membrane</location>
        <topology evidence="1">Single-pass membrane protein</topology>
    </subcellularLocation>
</comment>
<dbReference type="Gene3D" id="3.30.200.20">
    <property type="entry name" value="Phosphorylase Kinase, domain 1"/>
    <property type="match status" value="1"/>
</dbReference>
<feature type="binding site" evidence="12">
    <location>
        <position position="545"/>
    </location>
    <ligand>
        <name>ATP</name>
        <dbReference type="ChEBI" id="CHEBI:30616"/>
    </ligand>
</feature>
<dbReference type="SMART" id="SM00220">
    <property type="entry name" value="S_TKc"/>
    <property type="match status" value="1"/>
</dbReference>
<evidence type="ECO:0000256" key="1">
    <source>
        <dbReference type="ARBA" id="ARBA00004167"/>
    </source>
</evidence>
<dbReference type="PANTHER" id="PTHR47989">
    <property type="entry name" value="OS01G0750732 PROTEIN"/>
    <property type="match status" value="1"/>
</dbReference>
<dbReference type="Pfam" id="PF12819">
    <property type="entry name" value="Malectin_like"/>
    <property type="match status" value="1"/>
</dbReference>
<dbReference type="PROSITE" id="PS50011">
    <property type="entry name" value="PROTEIN_KINASE_DOM"/>
    <property type="match status" value="1"/>
</dbReference>
<keyword evidence="9 14" id="KW-1133">Transmembrane helix</keyword>
<evidence type="ECO:0000256" key="8">
    <source>
        <dbReference type="ARBA" id="ARBA00022840"/>
    </source>
</evidence>
<dbReference type="InterPro" id="IPR008271">
    <property type="entry name" value="Ser/Thr_kinase_AS"/>
</dbReference>
<reference evidence="17 18" key="1">
    <citation type="submission" date="2018-04" db="EMBL/GenBank/DDBJ databases">
        <authorList>
            <person name="Vogel A."/>
        </authorList>
    </citation>
    <scope>NUCLEOTIDE SEQUENCE [LARGE SCALE GENOMIC DNA]</scope>
</reference>
<keyword evidence="4 14" id="KW-0812">Transmembrane</keyword>
<evidence type="ECO:0000256" key="9">
    <source>
        <dbReference type="ARBA" id="ARBA00022989"/>
    </source>
</evidence>
<dbReference type="PROSITE" id="PS00108">
    <property type="entry name" value="PROTEIN_KINASE_ST"/>
    <property type="match status" value="1"/>
</dbReference>
<protein>
    <recommendedName>
        <fullName evidence="16">Protein kinase domain-containing protein</fullName>
    </recommendedName>
</protein>
<dbReference type="CDD" id="cd14066">
    <property type="entry name" value="STKc_IRAK"/>
    <property type="match status" value="1"/>
</dbReference>
<keyword evidence="10 14" id="KW-0472">Membrane</keyword>